<dbReference type="Proteomes" id="UP001732700">
    <property type="component" value="Unassembled WGS sequence"/>
</dbReference>
<dbReference type="EnsemblPlants" id="AVESA.00010b.r2.UnG1514460.1">
    <property type="protein sequence ID" value="AVESA.00010b.r2.UnG1514460.1.CDS"/>
    <property type="gene ID" value="AVESA.00010b.r2.UnG1514460"/>
</dbReference>
<accession>A0ACD6AXA2</accession>
<keyword evidence="2" id="KW-1185">Reference proteome</keyword>
<name>A0ACD6AXA2_AVESA</name>
<evidence type="ECO:0000313" key="2">
    <source>
        <dbReference type="Proteomes" id="UP001732700"/>
    </source>
</evidence>
<organism evidence="1 2">
    <name type="scientific">Avena sativa</name>
    <name type="common">Oat</name>
    <dbReference type="NCBI Taxonomy" id="4498"/>
    <lineage>
        <taxon>Eukaryota</taxon>
        <taxon>Viridiplantae</taxon>
        <taxon>Streptophyta</taxon>
        <taxon>Embryophyta</taxon>
        <taxon>Tracheophyta</taxon>
        <taxon>Spermatophyta</taxon>
        <taxon>Magnoliopsida</taxon>
        <taxon>Liliopsida</taxon>
        <taxon>Poales</taxon>
        <taxon>Poaceae</taxon>
        <taxon>BOP clade</taxon>
        <taxon>Pooideae</taxon>
        <taxon>Poodae</taxon>
        <taxon>Poeae</taxon>
        <taxon>Poeae Chloroplast Group 1 (Aveneae type)</taxon>
        <taxon>Aveninae</taxon>
        <taxon>Avena</taxon>
    </lineage>
</organism>
<evidence type="ECO:0000313" key="1">
    <source>
        <dbReference type="EnsemblPlants" id="AVESA.00010b.r2.UnG1514460.1.CDS"/>
    </source>
</evidence>
<sequence>MLIKLLFASWNVRGLGRKQKRDDVRAAIDTFLPSILCLQESKLSSISSFFASTFLPPSLRSFVFKPSDGASGGIITAWDASLVDLVFHSIDDFSITTIFAFRSDNLLFSVINVYGPCLHAQKSLFLSSLEHILSTLSSPVSVLGDFNLIRLPKEKSNDNFNTPFVQEAKRLVEERLTLEAKLRQLQEEHNDSLREVDALKKSLGQLEQKAETAAEAKERLELELTKAAEAKERLQQEAADR</sequence>
<protein>
    <submittedName>
        <fullName evidence="1">Uncharacterized protein</fullName>
    </submittedName>
</protein>
<proteinExistence type="predicted"/>
<reference evidence="1" key="1">
    <citation type="submission" date="2025-09" db="UniProtKB">
        <authorList>
            <consortium name="EnsemblPlants"/>
        </authorList>
    </citation>
    <scope>IDENTIFICATION</scope>
</reference>